<proteinExistence type="predicted"/>
<evidence type="ECO:0000313" key="3">
    <source>
        <dbReference type="Proteomes" id="UP000566995"/>
    </source>
</evidence>
<dbReference type="Proteomes" id="UP000566995">
    <property type="component" value="Unassembled WGS sequence"/>
</dbReference>
<comment type="caution">
    <text evidence="2">The sequence shown here is derived from an EMBL/GenBank/DDBJ whole genome shotgun (WGS) entry which is preliminary data.</text>
</comment>
<protein>
    <submittedName>
        <fullName evidence="2">Uncharacterized protein</fullName>
    </submittedName>
</protein>
<organism evidence="2 3">
    <name type="scientific">Pseudomonas nitroreducens</name>
    <dbReference type="NCBI Taxonomy" id="46680"/>
    <lineage>
        <taxon>Bacteria</taxon>
        <taxon>Pseudomonadati</taxon>
        <taxon>Pseudomonadota</taxon>
        <taxon>Gammaproteobacteria</taxon>
        <taxon>Pseudomonadales</taxon>
        <taxon>Pseudomonadaceae</taxon>
        <taxon>Pseudomonas</taxon>
    </lineage>
</organism>
<dbReference type="RefSeq" id="WP_184586314.1">
    <property type="nucleotide sequence ID" value="NZ_JACHLI010000002.1"/>
</dbReference>
<dbReference type="AlphaFoldDB" id="A0A7W7KG43"/>
<sequence>MTDDDRDLHEPEHDHLLDLDDDLDGLLEEDAAFFEDLPGDHEEDDEDAEEFQPGLDDEDWEED</sequence>
<evidence type="ECO:0000256" key="1">
    <source>
        <dbReference type="SAM" id="MobiDB-lite"/>
    </source>
</evidence>
<feature type="compositionally biased region" description="Acidic residues" evidence="1">
    <location>
        <begin position="41"/>
        <end position="63"/>
    </location>
</feature>
<gene>
    <name evidence="2" type="ORF">HNP46_000931</name>
</gene>
<name>A0A7W7KG43_PSENT</name>
<reference evidence="2 3" key="1">
    <citation type="submission" date="2020-08" db="EMBL/GenBank/DDBJ databases">
        <title>Functional genomics of gut bacteria from endangered species of beetles.</title>
        <authorList>
            <person name="Carlos-Shanley C."/>
        </authorList>
    </citation>
    <scope>NUCLEOTIDE SEQUENCE [LARGE SCALE GENOMIC DNA]</scope>
    <source>
        <strain evidence="2 3">S00179</strain>
    </source>
</reference>
<accession>A0A7W7KG43</accession>
<dbReference type="EMBL" id="JACHLI010000002">
    <property type="protein sequence ID" value="MBB4862094.1"/>
    <property type="molecule type" value="Genomic_DNA"/>
</dbReference>
<feature type="region of interest" description="Disordered" evidence="1">
    <location>
        <begin position="35"/>
        <end position="63"/>
    </location>
</feature>
<evidence type="ECO:0000313" key="2">
    <source>
        <dbReference type="EMBL" id="MBB4862094.1"/>
    </source>
</evidence>